<dbReference type="Proteomes" id="UP000218151">
    <property type="component" value="Unassembled WGS sequence"/>
</dbReference>
<dbReference type="GO" id="GO:0000160">
    <property type="term" value="P:phosphorelay signal transduction system"/>
    <property type="evidence" value="ECO:0007669"/>
    <property type="project" value="UniProtKB-KW"/>
</dbReference>
<dbReference type="GO" id="GO:0016020">
    <property type="term" value="C:membrane"/>
    <property type="evidence" value="ECO:0007669"/>
    <property type="project" value="UniProtKB-SubCell"/>
</dbReference>
<gene>
    <name evidence="15" type="ORF">CKY28_00390</name>
</gene>
<proteinExistence type="predicted"/>
<evidence type="ECO:0000256" key="13">
    <source>
        <dbReference type="SAM" id="Phobius"/>
    </source>
</evidence>
<keyword evidence="6 13" id="KW-0812">Transmembrane</keyword>
<name>A0A2A2SJQ3_9SPHN</name>
<keyword evidence="11" id="KW-0902">Two-component regulatory system</keyword>
<keyword evidence="16" id="KW-1185">Reference proteome</keyword>
<feature type="transmembrane region" description="Helical" evidence="13">
    <location>
        <begin position="64"/>
        <end position="82"/>
    </location>
</feature>
<evidence type="ECO:0000256" key="2">
    <source>
        <dbReference type="ARBA" id="ARBA00004141"/>
    </source>
</evidence>
<evidence type="ECO:0000256" key="10">
    <source>
        <dbReference type="ARBA" id="ARBA00022989"/>
    </source>
</evidence>
<evidence type="ECO:0000256" key="5">
    <source>
        <dbReference type="ARBA" id="ARBA00022679"/>
    </source>
</evidence>
<dbReference type="EMBL" id="NSLI01000001">
    <property type="protein sequence ID" value="PAX09261.1"/>
    <property type="molecule type" value="Genomic_DNA"/>
</dbReference>
<feature type="domain" description="Histidine kinase" evidence="14">
    <location>
        <begin position="141"/>
        <end position="333"/>
    </location>
</feature>
<dbReference type="Pfam" id="PF13493">
    <property type="entry name" value="DUF4118"/>
    <property type="match status" value="1"/>
</dbReference>
<dbReference type="InterPro" id="IPR003594">
    <property type="entry name" value="HATPase_dom"/>
</dbReference>
<dbReference type="GO" id="GO:0004673">
    <property type="term" value="F:protein histidine kinase activity"/>
    <property type="evidence" value="ECO:0007669"/>
    <property type="project" value="UniProtKB-EC"/>
</dbReference>
<dbReference type="OrthoDB" id="7297573at2"/>
<dbReference type="PANTHER" id="PTHR41523">
    <property type="entry name" value="TWO-COMPONENT SYSTEM SENSOR PROTEIN"/>
    <property type="match status" value="1"/>
</dbReference>
<reference evidence="16" key="1">
    <citation type="submission" date="2017-09" db="EMBL/GenBank/DDBJ databases">
        <authorList>
            <person name="Feng G."/>
            <person name="Zhu H."/>
        </authorList>
    </citation>
    <scope>NUCLEOTIDE SEQUENCE [LARGE SCALE GENOMIC DNA]</scope>
    <source>
        <strain evidence="16">1PNM-20</strain>
    </source>
</reference>
<sequence>MFVDAIRRFKPLRGLPIWARWLLSAAVVFIEFGLRLATGVQTVPYLWFIPGVIVTSFVFDRGSGFVATFLSAGLALYFFVTPRGSFEIADLDQLVALAAFTLSGLLVAAVIEALRHTVEELERKSQALQSADVQKALLLADINHRIKNHLQSVVGVLDIAARRAGTLDEAKAALDQAAWRLGMLGRVYDQLQLRDDATAVPADRFLSDLCGDLRATLVGLRPIALRVYADPVELDPTEAVNVGLIVNELVQNALKYAFPDDRAGTVAVRLERRDDCLFLEVADDGIGRADPAEAGPAGTGSRLLRALAQQLGGALKWSGPPGTRATLEFRRHATADLA</sequence>
<dbReference type="Gene3D" id="1.20.120.620">
    <property type="entry name" value="Backbone structure of the membrane domain of e. Coli histidine kinase receptor kdpd"/>
    <property type="match status" value="1"/>
</dbReference>
<keyword evidence="5" id="KW-0808">Transferase</keyword>
<dbReference type="InterPro" id="IPR005467">
    <property type="entry name" value="His_kinase_dom"/>
</dbReference>
<dbReference type="InterPro" id="IPR011495">
    <property type="entry name" value="Sig_transdc_His_kin_sub2_dim/P"/>
</dbReference>
<evidence type="ECO:0000256" key="4">
    <source>
        <dbReference type="ARBA" id="ARBA00022553"/>
    </source>
</evidence>
<dbReference type="Pfam" id="PF07568">
    <property type="entry name" value="HisKA_2"/>
    <property type="match status" value="1"/>
</dbReference>
<dbReference type="PANTHER" id="PTHR41523:SF8">
    <property type="entry name" value="ETHYLENE RESPONSE SENSOR PROTEIN"/>
    <property type="match status" value="1"/>
</dbReference>
<keyword evidence="10 13" id="KW-1133">Transmembrane helix</keyword>
<keyword evidence="8 15" id="KW-0418">Kinase</keyword>
<evidence type="ECO:0000256" key="7">
    <source>
        <dbReference type="ARBA" id="ARBA00022741"/>
    </source>
</evidence>
<dbReference type="AlphaFoldDB" id="A0A2A2SJQ3"/>
<dbReference type="Gene3D" id="3.30.565.10">
    <property type="entry name" value="Histidine kinase-like ATPase, C-terminal domain"/>
    <property type="match status" value="1"/>
</dbReference>
<evidence type="ECO:0000256" key="12">
    <source>
        <dbReference type="ARBA" id="ARBA00023136"/>
    </source>
</evidence>
<dbReference type="InterPro" id="IPR025201">
    <property type="entry name" value="KdpD_TM"/>
</dbReference>
<evidence type="ECO:0000256" key="8">
    <source>
        <dbReference type="ARBA" id="ARBA00022777"/>
    </source>
</evidence>
<evidence type="ECO:0000256" key="6">
    <source>
        <dbReference type="ARBA" id="ARBA00022692"/>
    </source>
</evidence>
<protein>
    <recommendedName>
        <fullName evidence="3">histidine kinase</fullName>
        <ecNumber evidence="3">2.7.13.3</ecNumber>
    </recommendedName>
</protein>
<evidence type="ECO:0000256" key="9">
    <source>
        <dbReference type="ARBA" id="ARBA00022840"/>
    </source>
</evidence>
<evidence type="ECO:0000256" key="1">
    <source>
        <dbReference type="ARBA" id="ARBA00000085"/>
    </source>
</evidence>
<evidence type="ECO:0000313" key="16">
    <source>
        <dbReference type="Proteomes" id="UP000218151"/>
    </source>
</evidence>
<dbReference type="SUPFAM" id="SSF55874">
    <property type="entry name" value="ATPase domain of HSP90 chaperone/DNA topoisomerase II/histidine kinase"/>
    <property type="match status" value="1"/>
</dbReference>
<feature type="transmembrane region" description="Helical" evidence="13">
    <location>
        <begin position="94"/>
        <end position="114"/>
    </location>
</feature>
<dbReference type="Pfam" id="PF13581">
    <property type="entry name" value="HATPase_c_2"/>
    <property type="match status" value="1"/>
</dbReference>
<dbReference type="SMART" id="SM00387">
    <property type="entry name" value="HATPase_c"/>
    <property type="match status" value="1"/>
</dbReference>
<comment type="caution">
    <text evidence="15">The sequence shown here is derived from an EMBL/GenBank/DDBJ whole genome shotgun (WGS) entry which is preliminary data.</text>
</comment>
<keyword evidence="9" id="KW-0067">ATP-binding</keyword>
<keyword evidence="7" id="KW-0547">Nucleotide-binding</keyword>
<evidence type="ECO:0000259" key="14">
    <source>
        <dbReference type="PROSITE" id="PS50109"/>
    </source>
</evidence>
<dbReference type="PROSITE" id="PS50109">
    <property type="entry name" value="HIS_KIN"/>
    <property type="match status" value="1"/>
</dbReference>
<dbReference type="GO" id="GO:0005524">
    <property type="term" value="F:ATP binding"/>
    <property type="evidence" value="ECO:0007669"/>
    <property type="project" value="UniProtKB-KW"/>
</dbReference>
<dbReference type="InterPro" id="IPR038318">
    <property type="entry name" value="KdpD_sf"/>
</dbReference>
<evidence type="ECO:0000313" key="15">
    <source>
        <dbReference type="EMBL" id="PAX09261.1"/>
    </source>
</evidence>
<organism evidence="15 16">
    <name type="scientific">Sphingomonas lenta</name>
    <dbReference type="NCBI Taxonomy" id="1141887"/>
    <lineage>
        <taxon>Bacteria</taxon>
        <taxon>Pseudomonadati</taxon>
        <taxon>Pseudomonadota</taxon>
        <taxon>Alphaproteobacteria</taxon>
        <taxon>Sphingomonadales</taxon>
        <taxon>Sphingomonadaceae</taxon>
        <taxon>Sphingomonas</taxon>
    </lineage>
</organism>
<evidence type="ECO:0000256" key="11">
    <source>
        <dbReference type="ARBA" id="ARBA00023012"/>
    </source>
</evidence>
<feature type="transmembrane region" description="Helical" evidence="13">
    <location>
        <begin position="17"/>
        <end position="37"/>
    </location>
</feature>
<evidence type="ECO:0000256" key="3">
    <source>
        <dbReference type="ARBA" id="ARBA00012438"/>
    </source>
</evidence>
<accession>A0A2A2SJQ3</accession>
<keyword evidence="12 13" id="KW-0472">Membrane</keyword>
<comment type="subcellular location">
    <subcellularLocation>
        <location evidence="2">Membrane</location>
        <topology evidence="2">Multi-pass membrane protein</topology>
    </subcellularLocation>
</comment>
<dbReference type="RefSeq" id="WP_095996367.1">
    <property type="nucleotide sequence ID" value="NZ_NSLI01000001.1"/>
</dbReference>
<comment type="catalytic activity">
    <reaction evidence="1">
        <text>ATP + protein L-histidine = ADP + protein N-phospho-L-histidine.</text>
        <dbReference type="EC" id="2.7.13.3"/>
    </reaction>
</comment>
<dbReference type="EC" id="2.7.13.3" evidence="3"/>
<dbReference type="InterPro" id="IPR036890">
    <property type="entry name" value="HATPase_C_sf"/>
</dbReference>
<keyword evidence="4" id="KW-0597">Phosphoprotein</keyword>